<dbReference type="AlphaFoldDB" id="A0A4V3JLE7"/>
<keyword evidence="4" id="KW-1185">Reference proteome</keyword>
<gene>
    <name evidence="1" type="ORF">EHQ23_16925</name>
    <name evidence="2" type="ORF">EHQ26_08715</name>
</gene>
<proteinExistence type="predicted"/>
<reference evidence="2" key="1">
    <citation type="submission" date="2018-10" db="EMBL/GenBank/DDBJ databases">
        <authorList>
            <person name="Vincent A.T."/>
            <person name="Schiettekatte O."/>
            <person name="Bourhy P."/>
            <person name="Veyrier F.J."/>
            <person name="Picardeau M."/>
        </authorList>
    </citation>
    <scope>NUCLEOTIDE SEQUENCE</scope>
    <source>
        <strain evidence="2">201800281</strain>
    </source>
</reference>
<sequence>MHNLKSSNGEYSLSTFKIFIDSKDENEQLILNNQSTFFHEFIHFIHDLSTVFGLLNLANFCHNLTYSAKEIYKQKNGIINLPITNLPEERLTNRDLFSVYLGENNFLQNHQGIKGIDLIPNGLIKGFEELPIIEVSYRIGTSQVKKNFGTLAILESAAFLFEEHIFNTKNLPKFPYSSCIDISNFILGFTLPREILFLIIEISLMNTYPGLFFIDFLNEIKTWKKININEKFILNFFTHEIKFNGLFSEADYNHQSLLDNSVNHAITMFNIILDRKSFNNAADLIATKIQLLRAKRSKDFNFLGSLLSKSPIQALNSLDLLASEVGAPLVVNSTGKFFVISKNEVKDEVLLFAALGSVYETLVMGKKSCELYPICLNFKNELNPDNQCNSEPWERSKMEKLCYYSQLWKSYTFDKYQFK</sequence>
<dbReference type="RefSeq" id="WP_135746694.1">
    <property type="nucleotide sequence ID" value="NZ_RQFL01000015.1"/>
</dbReference>
<evidence type="ECO:0000313" key="3">
    <source>
        <dbReference type="Proteomes" id="UP000297394"/>
    </source>
</evidence>
<dbReference type="EMBL" id="RQFM01000027">
    <property type="protein sequence ID" value="TGK79293.1"/>
    <property type="molecule type" value="Genomic_DNA"/>
</dbReference>
<evidence type="ECO:0000313" key="1">
    <source>
        <dbReference type="EMBL" id="TGK79293.1"/>
    </source>
</evidence>
<dbReference type="EMBL" id="RQFL01000015">
    <property type="protein sequence ID" value="TGK92475.1"/>
    <property type="molecule type" value="Genomic_DNA"/>
</dbReference>
<comment type="caution">
    <text evidence="1">The sequence shown here is derived from an EMBL/GenBank/DDBJ whole genome shotgun (WGS) entry which is preliminary data.</text>
</comment>
<evidence type="ECO:0000313" key="2">
    <source>
        <dbReference type="EMBL" id="TGK92475.1"/>
    </source>
</evidence>
<dbReference type="Proteomes" id="UP000297394">
    <property type="component" value="Unassembled WGS sequence"/>
</dbReference>
<protein>
    <submittedName>
        <fullName evidence="1">Uncharacterized protein</fullName>
    </submittedName>
</protein>
<name>A0A4V3JLE7_9LEPT</name>
<dbReference type="Proteomes" id="UP000297918">
    <property type="component" value="Unassembled WGS sequence"/>
</dbReference>
<organism evidence="1 3">
    <name type="scientific">Leptospira bourretii</name>
    <dbReference type="NCBI Taxonomy" id="2484962"/>
    <lineage>
        <taxon>Bacteria</taxon>
        <taxon>Pseudomonadati</taxon>
        <taxon>Spirochaetota</taxon>
        <taxon>Spirochaetia</taxon>
        <taxon>Leptospirales</taxon>
        <taxon>Leptospiraceae</taxon>
        <taxon>Leptospira</taxon>
    </lineage>
</organism>
<dbReference type="OrthoDB" id="6402335at2"/>
<accession>A0A4V3JLE7</accession>
<reference evidence="3 4" key="2">
    <citation type="journal article" date="2019" name="PLoS Negl. Trop. Dis.">
        <title>Revisiting the worldwide diversity of Leptospira species in the environment.</title>
        <authorList>
            <person name="Vincent A.T."/>
            <person name="Schiettekatte O."/>
            <person name="Bourhy P."/>
            <person name="Veyrier F.J."/>
            <person name="Picardeau M."/>
        </authorList>
    </citation>
    <scope>NUCLEOTIDE SEQUENCE [LARGE SCALE GENOMIC DNA]</scope>
    <source>
        <strain evidence="1 3">201800280</strain>
        <strain evidence="4">201800281</strain>
    </source>
</reference>
<evidence type="ECO:0000313" key="4">
    <source>
        <dbReference type="Proteomes" id="UP000297918"/>
    </source>
</evidence>